<gene>
    <name evidence="2" type="ORF">IEO21_04722</name>
</gene>
<feature type="region of interest" description="Disordered" evidence="1">
    <location>
        <begin position="233"/>
        <end position="261"/>
    </location>
</feature>
<reference evidence="2" key="2">
    <citation type="journal article" name="Front. Microbiol.">
        <title>Degradative Capacity of Two Strains of Rhodonia placenta: From Phenotype to Genotype.</title>
        <authorList>
            <person name="Kolle M."/>
            <person name="Horta M.A.C."/>
            <person name="Nowrousian M."/>
            <person name="Ohm R.A."/>
            <person name="Benz J.P."/>
            <person name="Pilgard A."/>
        </authorList>
    </citation>
    <scope>NUCLEOTIDE SEQUENCE</scope>
    <source>
        <strain evidence="2">FPRL280</strain>
    </source>
</reference>
<dbReference type="Proteomes" id="UP000639403">
    <property type="component" value="Unassembled WGS sequence"/>
</dbReference>
<feature type="region of interest" description="Disordered" evidence="1">
    <location>
        <begin position="420"/>
        <end position="441"/>
    </location>
</feature>
<evidence type="ECO:0000313" key="3">
    <source>
        <dbReference type="Proteomes" id="UP000639403"/>
    </source>
</evidence>
<reference evidence="2" key="1">
    <citation type="submission" date="2020-11" db="EMBL/GenBank/DDBJ databases">
        <authorList>
            <person name="Koelle M."/>
            <person name="Horta M.A.C."/>
            <person name="Nowrousian M."/>
            <person name="Ohm R.A."/>
            <person name="Benz P."/>
            <person name="Pilgard A."/>
        </authorList>
    </citation>
    <scope>NUCLEOTIDE SEQUENCE</scope>
    <source>
        <strain evidence="2">FPRL280</strain>
    </source>
</reference>
<name>A0A8H7P3B7_9APHY</name>
<evidence type="ECO:0000313" key="2">
    <source>
        <dbReference type="EMBL" id="KAF9815205.1"/>
    </source>
</evidence>
<accession>A0A8H7P3B7</accession>
<evidence type="ECO:0000256" key="1">
    <source>
        <dbReference type="SAM" id="MobiDB-lite"/>
    </source>
</evidence>
<organism evidence="2 3">
    <name type="scientific">Rhodonia placenta</name>
    <dbReference type="NCBI Taxonomy" id="104341"/>
    <lineage>
        <taxon>Eukaryota</taxon>
        <taxon>Fungi</taxon>
        <taxon>Dikarya</taxon>
        <taxon>Basidiomycota</taxon>
        <taxon>Agaricomycotina</taxon>
        <taxon>Agaricomycetes</taxon>
        <taxon>Polyporales</taxon>
        <taxon>Adustoporiaceae</taxon>
        <taxon>Rhodonia</taxon>
    </lineage>
</organism>
<dbReference type="AlphaFoldDB" id="A0A8H7P3B7"/>
<sequence length="542" mass="58341">MSGLSGQGHVEIGIFYSAVAIKGTRILSERLLWARRTRFHGQWESPSRQGCHSGGTKMQAQCSHTVRLVITLWTRPESSNLSGQEALDHGDPSRSIFADHSLPVPLVPMINTADAEMTPLRSGSKVDGRHQHAGQGLLRVLRLTPAMPARVGGKLALKPLSLTFCCRGCGSLATPNRRARPGTHPAYVRLFVRTPTTLFVAARDRLGQGMLELSLTCHIASLTPLGWTTRPVRKDIRPVSGPSIGDAQGANASTSRSPAPQALLKKPFDDPYEALCREYNVAPTNVTLQPDGAVPPAIDMPVLRDAHMPTHTLVILNTSAPSSPLAPSFSAPPSALLAPSPHTVAIPINADLFAERFAKDLTSLAPDRSPTGSTLPVPTWSERAHSQTVTLPTIPLPAPHPPSVPLLLLYGLGLHLYADPQAPRGRPPGGRRRSGSPDARTMTSTSTLAAYLLPTRVIEEFPSAAAMADVMARWCTELEMQFYTKFNQGLWANVLALAPADAVLVDLVRTAWNVTAEARRIRERLRLAAAAVASVPVLSDYI</sequence>
<proteinExistence type="predicted"/>
<comment type="caution">
    <text evidence="2">The sequence shown here is derived from an EMBL/GenBank/DDBJ whole genome shotgun (WGS) entry which is preliminary data.</text>
</comment>
<protein>
    <submittedName>
        <fullName evidence="2">Uncharacterized protein</fullName>
    </submittedName>
</protein>
<dbReference type="EMBL" id="JADOXO010000074">
    <property type="protein sequence ID" value="KAF9815205.1"/>
    <property type="molecule type" value="Genomic_DNA"/>
</dbReference>